<evidence type="ECO:0000256" key="2">
    <source>
        <dbReference type="HAMAP-Rule" id="MF_00634"/>
    </source>
</evidence>
<gene>
    <name evidence="3" type="ORF">COT42_02555</name>
</gene>
<protein>
    <recommendedName>
        <fullName evidence="2">UPF0235 protein COT42_02555</fullName>
    </recommendedName>
</protein>
<comment type="caution">
    <text evidence="3">The sequence shown here is derived from an EMBL/GenBank/DDBJ whole genome shotgun (WGS) entry which is preliminary data.</text>
</comment>
<dbReference type="HAMAP" id="MF_00634">
    <property type="entry name" value="UPF0235"/>
    <property type="match status" value="1"/>
</dbReference>
<evidence type="ECO:0000313" key="3">
    <source>
        <dbReference type="EMBL" id="PIS30600.1"/>
    </source>
</evidence>
<dbReference type="GO" id="GO:0005737">
    <property type="term" value="C:cytoplasm"/>
    <property type="evidence" value="ECO:0007669"/>
    <property type="project" value="TreeGrafter"/>
</dbReference>
<dbReference type="PANTHER" id="PTHR13420">
    <property type="entry name" value="UPF0235 PROTEIN C15ORF40"/>
    <property type="match status" value="1"/>
</dbReference>
<dbReference type="Proteomes" id="UP000231343">
    <property type="component" value="Unassembled WGS sequence"/>
</dbReference>
<organism evidence="3 4">
    <name type="scientific">Candidatus Saganbacteria bacterium CG08_land_8_20_14_0_20_45_16</name>
    <dbReference type="NCBI Taxonomy" id="2014293"/>
    <lineage>
        <taxon>Bacteria</taxon>
        <taxon>Bacillati</taxon>
        <taxon>Saganbacteria</taxon>
    </lineage>
</organism>
<dbReference type="AlphaFoldDB" id="A0A2H0XZP0"/>
<reference evidence="3 4" key="1">
    <citation type="submission" date="2017-09" db="EMBL/GenBank/DDBJ databases">
        <title>Depth-based differentiation of microbial function through sediment-hosted aquifers and enrichment of novel symbionts in the deep terrestrial subsurface.</title>
        <authorList>
            <person name="Probst A.J."/>
            <person name="Ladd B."/>
            <person name="Jarett J.K."/>
            <person name="Geller-Mcgrath D.E."/>
            <person name="Sieber C.M."/>
            <person name="Emerson J.B."/>
            <person name="Anantharaman K."/>
            <person name="Thomas B.C."/>
            <person name="Malmstrom R."/>
            <person name="Stieglmeier M."/>
            <person name="Klingl A."/>
            <person name="Woyke T."/>
            <person name="Ryan C.M."/>
            <person name="Banfield J.F."/>
        </authorList>
    </citation>
    <scope>NUCLEOTIDE SEQUENCE [LARGE SCALE GENOMIC DNA]</scope>
    <source>
        <strain evidence="3">CG08_land_8_20_14_0_20_45_16</strain>
    </source>
</reference>
<dbReference type="PANTHER" id="PTHR13420:SF7">
    <property type="entry name" value="UPF0235 PROTEIN C15ORF40"/>
    <property type="match status" value="1"/>
</dbReference>
<dbReference type="InterPro" id="IPR036591">
    <property type="entry name" value="YggU-like_sf"/>
</dbReference>
<accession>A0A2H0XZP0</accession>
<name>A0A2H0XZP0_UNCSA</name>
<dbReference type="SMART" id="SM01152">
    <property type="entry name" value="DUF167"/>
    <property type="match status" value="1"/>
</dbReference>
<evidence type="ECO:0000256" key="1">
    <source>
        <dbReference type="ARBA" id="ARBA00010364"/>
    </source>
</evidence>
<sequence>MRLNIRVIPNAKQDRLAPEGDCLKIYLTAPPVDGKSNKFLIRFLAEHFSVKRGQLKIVRGASSRDKVIELSSF</sequence>
<proteinExistence type="inferred from homology"/>
<dbReference type="InterPro" id="IPR003746">
    <property type="entry name" value="DUF167"/>
</dbReference>
<dbReference type="NCBIfam" id="TIGR00251">
    <property type="entry name" value="DUF167 family protein"/>
    <property type="match status" value="1"/>
</dbReference>
<dbReference type="Gene3D" id="3.30.1200.10">
    <property type="entry name" value="YggU-like"/>
    <property type="match status" value="1"/>
</dbReference>
<dbReference type="Pfam" id="PF02594">
    <property type="entry name" value="DUF167"/>
    <property type="match status" value="1"/>
</dbReference>
<dbReference type="EMBL" id="PEYM01000052">
    <property type="protein sequence ID" value="PIS30600.1"/>
    <property type="molecule type" value="Genomic_DNA"/>
</dbReference>
<comment type="similarity">
    <text evidence="1 2">Belongs to the UPF0235 family.</text>
</comment>
<dbReference type="SUPFAM" id="SSF69786">
    <property type="entry name" value="YggU-like"/>
    <property type="match status" value="1"/>
</dbReference>
<evidence type="ECO:0000313" key="4">
    <source>
        <dbReference type="Proteomes" id="UP000231343"/>
    </source>
</evidence>